<dbReference type="Pfam" id="PF01381">
    <property type="entry name" value="HTH_3"/>
    <property type="match status" value="1"/>
</dbReference>
<dbReference type="PROSITE" id="PS50943">
    <property type="entry name" value="HTH_CROC1"/>
    <property type="match status" value="1"/>
</dbReference>
<evidence type="ECO:0000313" key="4">
    <source>
        <dbReference type="Proteomes" id="UP000033166"/>
    </source>
</evidence>
<dbReference type="SMART" id="SM00530">
    <property type="entry name" value="HTH_XRE"/>
    <property type="match status" value="1"/>
</dbReference>
<evidence type="ECO:0000259" key="2">
    <source>
        <dbReference type="PROSITE" id="PS50943"/>
    </source>
</evidence>
<evidence type="ECO:0000256" key="1">
    <source>
        <dbReference type="ARBA" id="ARBA00023125"/>
    </source>
</evidence>
<keyword evidence="1" id="KW-0238">DNA-binding</keyword>
<dbReference type="Proteomes" id="UP000033166">
    <property type="component" value="Chromosome I"/>
</dbReference>
<dbReference type="SUPFAM" id="SSF47413">
    <property type="entry name" value="lambda repressor-like DNA-binding domains"/>
    <property type="match status" value="1"/>
</dbReference>
<dbReference type="RefSeq" id="WP_047914767.1">
    <property type="nucleotide sequence ID" value="NZ_LN774769.1"/>
</dbReference>
<evidence type="ECO:0000313" key="3">
    <source>
        <dbReference type="EMBL" id="CEN27497.1"/>
    </source>
</evidence>
<dbReference type="PANTHER" id="PTHR46558:SF15">
    <property type="entry name" value="HELIX-TURN-HELIX DOMAIN PROTEIN"/>
    <property type="match status" value="1"/>
</dbReference>
<dbReference type="HOGENOM" id="CLU_066192_39_1_9"/>
<dbReference type="Gene3D" id="1.10.260.40">
    <property type="entry name" value="lambda repressor-like DNA-binding domains"/>
    <property type="match status" value="1"/>
</dbReference>
<sequence length="85" mass="10054">MISRRLLLFHLISDEALQDIKGGCLCGNIRRIRLDKLMTQDMLANKLYVTKQAISYWETGRRKPSIDNLIRLKHLFNVSYEELFK</sequence>
<reference evidence="4" key="1">
    <citation type="submission" date="2015-01" db="EMBL/GenBank/DDBJ databases">
        <authorList>
            <person name="Andreevskaya M."/>
        </authorList>
    </citation>
    <scope>NUCLEOTIDE SEQUENCE [LARGE SCALE GENOMIC DNA]</scope>
    <source>
        <strain evidence="4">MKFS47</strain>
    </source>
</reference>
<name>A0A0D6DUB2_9LACT</name>
<gene>
    <name evidence="3" type="ORF">LACPI_0297</name>
</gene>
<dbReference type="STRING" id="1364.LP2241_10281"/>
<dbReference type="InterPro" id="IPR010982">
    <property type="entry name" value="Lambda_DNA-bd_dom_sf"/>
</dbReference>
<organism evidence="3 4">
    <name type="scientific">Pseudolactococcus piscium MKFS47</name>
    <dbReference type="NCBI Taxonomy" id="297352"/>
    <lineage>
        <taxon>Bacteria</taxon>
        <taxon>Bacillati</taxon>
        <taxon>Bacillota</taxon>
        <taxon>Bacilli</taxon>
        <taxon>Lactobacillales</taxon>
        <taxon>Streptococcaceae</taxon>
        <taxon>Pseudolactococcus</taxon>
    </lineage>
</organism>
<dbReference type="EMBL" id="LN774769">
    <property type="protein sequence ID" value="CEN27497.1"/>
    <property type="molecule type" value="Genomic_DNA"/>
</dbReference>
<proteinExistence type="predicted"/>
<dbReference type="AlphaFoldDB" id="A0A0D6DUB2"/>
<protein>
    <submittedName>
        <fullName evidence="3">HTH-type transcriptional regulator</fullName>
    </submittedName>
</protein>
<accession>A0A0D6DUB2</accession>
<dbReference type="KEGG" id="lpk:LACPI_0297"/>
<dbReference type="PANTHER" id="PTHR46558">
    <property type="entry name" value="TRACRIPTIONAL REGULATORY PROTEIN-RELATED-RELATED"/>
    <property type="match status" value="1"/>
</dbReference>
<dbReference type="CDD" id="cd00093">
    <property type="entry name" value="HTH_XRE"/>
    <property type="match status" value="1"/>
</dbReference>
<dbReference type="InterPro" id="IPR001387">
    <property type="entry name" value="Cro/C1-type_HTH"/>
</dbReference>
<dbReference type="GO" id="GO:0003677">
    <property type="term" value="F:DNA binding"/>
    <property type="evidence" value="ECO:0007669"/>
    <property type="project" value="UniProtKB-KW"/>
</dbReference>
<feature type="domain" description="HTH cro/C1-type" evidence="2">
    <location>
        <begin position="29"/>
        <end position="83"/>
    </location>
</feature>